<comment type="caution">
    <text evidence="8">The sequence shown here is derived from an EMBL/GenBank/DDBJ whole genome shotgun (WGS) entry which is preliminary data.</text>
</comment>
<name>A0A6N7XPX5_9FIRM</name>
<keyword evidence="4" id="KW-0267">Excision nuclease</keyword>
<dbReference type="Pfam" id="PF01541">
    <property type="entry name" value="GIY-YIG"/>
    <property type="match status" value="1"/>
</dbReference>
<evidence type="ECO:0000256" key="4">
    <source>
        <dbReference type="ARBA" id="ARBA00022881"/>
    </source>
</evidence>
<dbReference type="Gene3D" id="4.10.860.10">
    <property type="entry name" value="UVR domain"/>
    <property type="match status" value="1"/>
</dbReference>
<dbReference type="SMART" id="SM00465">
    <property type="entry name" value="GIYc"/>
    <property type="match status" value="1"/>
</dbReference>
<dbReference type="AlphaFoldDB" id="A0A6N7XPX5"/>
<dbReference type="RefSeq" id="WP_154442073.1">
    <property type="nucleotide sequence ID" value="NZ_VUNQ01000045.1"/>
</dbReference>
<dbReference type="Proteomes" id="UP000469523">
    <property type="component" value="Unassembled WGS sequence"/>
</dbReference>
<organism evidence="8 9">
    <name type="scientific">Tissierella pigra</name>
    <dbReference type="NCBI Taxonomy" id="2607614"/>
    <lineage>
        <taxon>Bacteria</taxon>
        <taxon>Bacillati</taxon>
        <taxon>Bacillota</taxon>
        <taxon>Tissierellia</taxon>
        <taxon>Tissierellales</taxon>
        <taxon>Tissierellaceae</taxon>
        <taxon>Tissierella</taxon>
    </lineage>
</organism>
<protein>
    <recommendedName>
        <fullName evidence="10">Excinuclease ABC subunit C</fullName>
    </recommendedName>
</protein>
<dbReference type="PROSITE" id="PS50164">
    <property type="entry name" value="GIY_YIG"/>
    <property type="match status" value="1"/>
</dbReference>
<keyword evidence="1" id="KW-0963">Cytoplasm</keyword>
<dbReference type="Pfam" id="PF02151">
    <property type="entry name" value="UVR"/>
    <property type="match status" value="1"/>
</dbReference>
<evidence type="ECO:0000259" key="6">
    <source>
        <dbReference type="PROSITE" id="PS50151"/>
    </source>
</evidence>
<dbReference type="InterPro" id="IPR036876">
    <property type="entry name" value="UVR_dom_sf"/>
</dbReference>
<evidence type="ECO:0000256" key="1">
    <source>
        <dbReference type="ARBA" id="ARBA00022490"/>
    </source>
</evidence>
<reference evidence="8 9" key="1">
    <citation type="submission" date="2019-09" db="EMBL/GenBank/DDBJ databases">
        <title>In-depth cultivation of the pig gut microbiome towards novel bacterial diversity and tailored functional studies.</title>
        <authorList>
            <person name="Wylensek D."/>
            <person name="Hitch T.C.A."/>
            <person name="Clavel T."/>
        </authorList>
    </citation>
    <scope>NUCLEOTIDE SEQUENCE [LARGE SCALE GENOMIC DNA]</scope>
    <source>
        <strain evidence="8 9">WCA3-693-APC-4?</strain>
    </source>
</reference>
<sequence length="320" mass="37572">MSKVPTHLVEKINTIPAKSGVYKMLDSHGTIIYIGKSISLKNRVKSYFTDNPKWSKVEKMVTFIDDIEYIVTDTHLEARLLECTLIKDIKPLFNSQFKNDEKYAYLKIEDYNIYNPLSIVNTREENSYGPFRRKFSLKELIDSFKNIYPIIEDNQNYSFQYNLIPISMDKNHFEKNKKSLEEIFCDDKKMVLLINKLEEKMKEAAIELQFATASIYRDMIYGLNYLKTGIYGYKTILSKDIVIKLPIDIGYKLFFISQGKIILKSRFPTLTEKDLNLFIDEGKSLKLSIPKDFNEKPSMDYRDILYSEIKSLSQEMVIYL</sequence>
<dbReference type="SUPFAM" id="SSF82771">
    <property type="entry name" value="GIY-YIG endonuclease"/>
    <property type="match status" value="1"/>
</dbReference>
<dbReference type="GO" id="GO:0009380">
    <property type="term" value="C:excinuclease repair complex"/>
    <property type="evidence" value="ECO:0007669"/>
    <property type="project" value="TreeGrafter"/>
</dbReference>
<dbReference type="PANTHER" id="PTHR30562:SF1">
    <property type="entry name" value="UVRABC SYSTEM PROTEIN C"/>
    <property type="match status" value="1"/>
</dbReference>
<evidence type="ECO:0000259" key="7">
    <source>
        <dbReference type="PROSITE" id="PS50164"/>
    </source>
</evidence>
<dbReference type="InterPro" id="IPR050066">
    <property type="entry name" value="UvrABC_protein_C"/>
</dbReference>
<feature type="domain" description="GIY-YIG" evidence="7">
    <location>
        <begin position="17"/>
        <end position="95"/>
    </location>
</feature>
<dbReference type="InterPro" id="IPR047296">
    <property type="entry name" value="GIY-YIG_UvrC_Cho"/>
</dbReference>
<evidence type="ECO:0000256" key="5">
    <source>
        <dbReference type="ARBA" id="ARBA00023204"/>
    </source>
</evidence>
<evidence type="ECO:0000256" key="2">
    <source>
        <dbReference type="ARBA" id="ARBA00022763"/>
    </source>
</evidence>
<evidence type="ECO:0008006" key="10">
    <source>
        <dbReference type="Google" id="ProtNLM"/>
    </source>
</evidence>
<gene>
    <name evidence="8" type="ORF">FYJ83_15420</name>
</gene>
<dbReference type="InterPro" id="IPR035901">
    <property type="entry name" value="GIY-YIG_endonuc_sf"/>
</dbReference>
<dbReference type="InterPro" id="IPR000305">
    <property type="entry name" value="GIY-YIG_endonuc"/>
</dbReference>
<dbReference type="GO" id="GO:0006289">
    <property type="term" value="P:nucleotide-excision repair"/>
    <property type="evidence" value="ECO:0007669"/>
    <property type="project" value="InterPro"/>
</dbReference>
<evidence type="ECO:0000313" key="9">
    <source>
        <dbReference type="Proteomes" id="UP000469523"/>
    </source>
</evidence>
<accession>A0A6N7XPX5</accession>
<feature type="domain" description="UVR" evidence="6">
    <location>
        <begin position="191"/>
        <end position="226"/>
    </location>
</feature>
<evidence type="ECO:0000256" key="3">
    <source>
        <dbReference type="ARBA" id="ARBA00022769"/>
    </source>
</evidence>
<proteinExistence type="predicted"/>
<dbReference type="EMBL" id="VUNQ01000045">
    <property type="protein sequence ID" value="MSU02852.1"/>
    <property type="molecule type" value="Genomic_DNA"/>
</dbReference>
<dbReference type="PROSITE" id="PS50151">
    <property type="entry name" value="UVR"/>
    <property type="match status" value="1"/>
</dbReference>
<keyword evidence="2" id="KW-0227">DNA damage</keyword>
<dbReference type="Gene3D" id="3.40.1440.10">
    <property type="entry name" value="GIY-YIG endonuclease"/>
    <property type="match status" value="1"/>
</dbReference>
<dbReference type="FunFam" id="3.40.1440.10:FF:000001">
    <property type="entry name" value="UvrABC system protein C"/>
    <property type="match status" value="1"/>
</dbReference>
<dbReference type="InterPro" id="IPR001943">
    <property type="entry name" value="UVR_dom"/>
</dbReference>
<dbReference type="PANTHER" id="PTHR30562">
    <property type="entry name" value="UVRC/OXIDOREDUCTASE"/>
    <property type="match status" value="1"/>
</dbReference>
<dbReference type="CDD" id="cd10434">
    <property type="entry name" value="GIY-YIG_UvrC_Cho"/>
    <property type="match status" value="1"/>
</dbReference>
<keyword evidence="3" id="KW-0228">DNA excision</keyword>
<keyword evidence="9" id="KW-1185">Reference proteome</keyword>
<keyword evidence="5" id="KW-0234">DNA repair</keyword>
<evidence type="ECO:0000313" key="8">
    <source>
        <dbReference type="EMBL" id="MSU02852.1"/>
    </source>
</evidence>
<dbReference type="GO" id="GO:0004518">
    <property type="term" value="F:nuclease activity"/>
    <property type="evidence" value="ECO:0007669"/>
    <property type="project" value="UniProtKB-KW"/>
</dbReference>
<dbReference type="SUPFAM" id="SSF46600">
    <property type="entry name" value="C-terminal UvrC-binding domain of UvrB"/>
    <property type="match status" value="1"/>
</dbReference>